<dbReference type="InterPro" id="IPR001296">
    <property type="entry name" value="Glyco_trans_1"/>
</dbReference>
<dbReference type="InterPro" id="IPR050194">
    <property type="entry name" value="Glycosyltransferase_grp1"/>
</dbReference>
<dbReference type="GO" id="GO:0016757">
    <property type="term" value="F:glycosyltransferase activity"/>
    <property type="evidence" value="ECO:0007669"/>
    <property type="project" value="InterPro"/>
</dbReference>
<dbReference type="EMBL" id="CP059733">
    <property type="protein sequence ID" value="WDE03937.1"/>
    <property type="molecule type" value="Genomic_DNA"/>
</dbReference>
<dbReference type="PANTHER" id="PTHR45947">
    <property type="entry name" value="SULFOQUINOVOSYL TRANSFERASE SQD2"/>
    <property type="match status" value="1"/>
</dbReference>
<dbReference type="AlphaFoldDB" id="A0AAE9Z0F0"/>
<feature type="domain" description="Glycosyltransferase subfamily 4-like N-terminal" evidence="2">
    <location>
        <begin position="56"/>
        <end position="129"/>
    </location>
</feature>
<dbReference type="PANTHER" id="PTHR45947:SF3">
    <property type="entry name" value="SULFOQUINOVOSYL TRANSFERASE SQD2"/>
    <property type="match status" value="1"/>
</dbReference>
<organism evidence="3 4">
    <name type="scientific">Thalassomonas viridans</name>
    <dbReference type="NCBI Taxonomy" id="137584"/>
    <lineage>
        <taxon>Bacteria</taxon>
        <taxon>Pseudomonadati</taxon>
        <taxon>Pseudomonadota</taxon>
        <taxon>Gammaproteobacteria</taxon>
        <taxon>Alteromonadales</taxon>
        <taxon>Colwelliaceae</taxon>
        <taxon>Thalassomonas</taxon>
    </lineage>
</organism>
<proteinExistence type="predicted"/>
<keyword evidence="4" id="KW-1185">Reference proteome</keyword>
<dbReference type="CDD" id="cd03801">
    <property type="entry name" value="GT4_PimA-like"/>
    <property type="match status" value="1"/>
</dbReference>
<dbReference type="RefSeq" id="WP_053046362.1">
    <property type="nucleotide sequence ID" value="NZ_CP059733.1"/>
</dbReference>
<feature type="domain" description="Glycosyl transferase family 1" evidence="1">
    <location>
        <begin position="161"/>
        <end position="297"/>
    </location>
</feature>
<name>A0AAE9Z0F0_9GAMM</name>
<evidence type="ECO:0000259" key="1">
    <source>
        <dbReference type="Pfam" id="PF00534"/>
    </source>
</evidence>
<evidence type="ECO:0000259" key="2">
    <source>
        <dbReference type="Pfam" id="PF13439"/>
    </source>
</evidence>
<dbReference type="Proteomes" id="UP000032352">
    <property type="component" value="Chromosome"/>
</dbReference>
<reference evidence="3 4" key="2">
    <citation type="journal article" date="2022" name="Mar. Drugs">
        <title>Bioassay-Guided Fractionation Leads to the Detection of Cholic Acid Generated by the Rare Thalassomonas sp.</title>
        <authorList>
            <person name="Pheiffer F."/>
            <person name="Schneider Y.K."/>
            <person name="Hansen E.H."/>
            <person name="Andersen J.H."/>
            <person name="Isaksson J."/>
            <person name="Busche T."/>
            <person name="R C."/>
            <person name="Kalinowski J."/>
            <person name="Zyl L.V."/>
            <person name="Trindade M."/>
        </authorList>
    </citation>
    <scope>NUCLEOTIDE SEQUENCE [LARGE SCALE GENOMIC DNA]</scope>
    <source>
        <strain evidence="3 4">XOM25</strain>
    </source>
</reference>
<dbReference type="Pfam" id="PF13439">
    <property type="entry name" value="Glyco_transf_4"/>
    <property type="match status" value="1"/>
</dbReference>
<protein>
    <submittedName>
        <fullName evidence="3">Glycosyltransferase family 4 protein</fullName>
    </submittedName>
</protein>
<evidence type="ECO:0000313" key="3">
    <source>
        <dbReference type="EMBL" id="WDE03937.1"/>
    </source>
</evidence>
<dbReference type="InterPro" id="IPR028098">
    <property type="entry name" value="Glyco_trans_4-like_N"/>
</dbReference>
<dbReference type="Gene3D" id="3.40.50.2000">
    <property type="entry name" value="Glycogen Phosphorylase B"/>
    <property type="match status" value="2"/>
</dbReference>
<dbReference type="KEGG" id="tvd:SG34_021580"/>
<dbReference type="SUPFAM" id="SSF53756">
    <property type="entry name" value="UDP-Glycosyltransferase/glycogen phosphorylase"/>
    <property type="match status" value="1"/>
</dbReference>
<reference evidence="3 4" key="1">
    <citation type="journal article" date="2015" name="Genome Announc.">
        <title>Draft Genome Sequences of Marine Isolates of Thalassomonas viridans and Thalassomonas actiniarum.</title>
        <authorList>
            <person name="Olonade I."/>
            <person name="van Zyl L.J."/>
            <person name="Trindade M."/>
        </authorList>
    </citation>
    <scope>NUCLEOTIDE SEQUENCE [LARGE SCALE GENOMIC DNA]</scope>
    <source>
        <strain evidence="3 4">XOM25</strain>
    </source>
</reference>
<dbReference type="Pfam" id="PF00534">
    <property type="entry name" value="Glycos_transf_1"/>
    <property type="match status" value="1"/>
</dbReference>
<accession>A0AAE9Z0F0</accession>
<sequence length="356" mass="40490">MNILIVSNMGPKPSAPLQGQFVDKQVERLRQNLADIDYFYLSWNGDSTLHRVFKYPVYFFQFFMRYILSAKKVDIIHLHFYFPTILCGVFYKLLRNPRVKITVTCHGSDIYAYQPPGGAYRYLSRFVNHWFFTSNSLYKRFFQKLDNKTILSAGFDDEVFTFSQNEVNKQFDCLFIGTLDHNKGVDRLITLTANMPDVRFGVVGTGGLSEQLQQCANKYKNLTLLGSKPPAELANIVKASRFLISLSRNESFGLVIAEAHACGIPCIATETDGSLEQLENSPYLIAQRNIDEEALIEQVMGKIKQALNLAISDYQDLQVKAVERAGKYSLSNVISVIESRYKALYCRQSSGCKHVQ</sequence>
<evidence type="ECO:0000313" key="4">
    <source>
        <dbReference type="Proteomes" id="UP000032352"/>
    </source>
</evidence>
<gene>
    <name evidence="3" type="ORF">SG34_021580</name>
</gene>